<dbReference type="RefSeq" id="XP_062702366.1">
    <property type="nucleotide sequence ID" value="XM_062846382.1"/>
</dbReference>
<dbReference type="EnsemblMetazoa" id="AALFPA23_000082.R39100">
    <property type="protein sequence ID" value="AALFPA23_000082.P39100"/>
    <property type="gene ID" value="AALFPA23_000082"/>
</dbReference>
<feature type="region of interest" description="Disordered" evidence="1">
    <location>
        <begin position="209"/>
        <end position="243"/>
    </location>
</feature>
<evidence type="ECO:0000256" key="1">
    <source>
        <dbReference type="SAM" id="MobiDB-lite"/>
    </source>
</evidence>
<accession>A0ABM1XIU8</accession>
<organism evidence="2 3">
    <name type="scientific">Aedes albopictus</name>
    <name type="common">Asian tiger mosquito</name>
    <name type="synonym">Stegomyia albopicta</name>
    <dbReference type="NCBI Taxonomy" id="7160"/>
    <lineage>
        <taxon>Eukaryota</taxon>
        <taxon>Metazoa</taxon>
        <taxon>Ecdysozoa</taxon>
        <taxon>Arthropoda</taxon>
        <taxon>Hexapoda</taxon>
        <taxon>Insecta</taxon>
        <taxon>Pterygota</taxon>
        <taxon>Neoptera</taxon>
        <taxon>Endopterygota</taxon>
        <taxon>Diptera</taxon>
        <taxon>Nematocera</taxon>
        <taxon>Culicoidea</taxon>
        <taxon>Culicidae</taxon>
        <taxon>Culicinae</taxon>
        <taxon>Aedini</taxon>
        <taxon>Aedes</taxon>
        <taxon>Stegomyia</taxon>
    </lineage>
</organism>
<evidence type="ECO:0000313" key="2">
    <source>
        <dbReference type="EnsemblMetazoa" id="AALFPA23_000082.P39100"/>
    </source>
</evidence>
<proteinExistence type="predicted"/>
<protein>
    <submittedName>
        <fullName evidence="2">Uncharacterized protein</fullName>
    </submittedName>
</protein>
<dbReference type="GeneID" id="134285512"/>
<feature type="compositionally biased region" description="Basic and acidic residues" evidence="1">
    <location>
        <begin position="209"/>
        <end position="232"/>
    </location>
</feature>
<reference evidence="2" key="2">
    <citation type="submission" date="2025-05" db="UniProtKB">
        <authorList>
            <consortium name="EnsemblMetazoa"/>
        </authorList>
    </citation>
    <scope>IDENTIFICATION</scope>
    <source>
        <strain evidence="2">Foshan</strain>
    </source>
</reference>
<keyword evidence="3" id="KW-1185">Reference proteome</keyword>
<feature type="region of interest" description="Disordered" evidence="1">
    <location>
        <begin position="166"/>
        <end position="187"/>
    </location>
</feature>
<name>A0ABM1XIU8_AEDAL</name>
<feature type="compositionally biased region" description="Basic residues" evidence="1">
    <location>
        <begin position="233"/>
        <end position="243"/>
    </location>
</feature>
<sequence length="243" mass="27798">MDNLTSTLVNGFKRCGLFPFDPESVNYSSLTSENSAVPEPSPVEVESLVTQSDGGIRESYLEYFESYLSPQQMKCFKDNLKMRNWTGPTEDTGLFAVWKRMRDNSCGSSDNAIIEAASHLSEEEEPLFLGFPEAALTLDMVDYQDENRRPMQQETHTTVDVLSEAFPKPHATPSTKPKKTKIRPPAVATGKAYKEFIEKIEKQKKEEEMAKQRKKLEKQLRKAEKEKDALKKKFDKHVRRRAV</sequence>
<evidence type="ECO:0000313" key="3">
    <source>
        <dbReference type="Proteomes" id="UP000069940"/>
    </source>
</evidence>
<dbReference type="Proteomes" id="UP000069940">
    <property type="component" value="Unassembled WGS sequence"/>
</dbReference>
<reference evidence="3" key="1">
    <citation type="journal article" date="2015" name="Proc. Natl. Acad. Sci. U.S.A.">
        <title>Genome sequence of the Asian Tiger mosquito, Aedes albopictus, reveals insights into its biology, genetics, and evolution.</title>
        <authorList>
            <person name="Chen X.G."/>
            <person name="Jiang X."/>
            <person name="Gu J."/>
            <person name="Xu M."/>
            <person name="Wu Y."/>
            <person name="Deng Y."/>
            <person name="Zhang C."/>
            <person name="Bonizzoni M."/>
            <person name="Dermauw W."/>
            <person name="Vontas J."/>
            <person name="Armbruster P."/>
            <person name="Huang X."/>
            <person name="Yang Y."/>
            <person name="Zhang H."/>
            <person name="He W."/>
            <person name="Peng H."/>
            <person name="Liu Y."/>
            <person name="Wu K."/>
            <person name="Chen J."/>
            <person name="Lirakis M."/>
            <person name="Topalis P."/>
            <person name="Van Leeuwen T."/>
            <person name="Hall A.B."/>
            <person name="Jiang X."/>
            <person name="Thorpe C."/>
            <person name="Mueller R.L."/>
            <person name="Sun C."/>
            <person name="Waterhouse R.M."/>
            <person name="Yan G."/>
            <person name="Tu Z.J."/>
            <person name="Fang X."/>
            <person name="James A.A."/>
        </authorList>
    </citation>
    <scope>NUCLEOTIDE SEQUENCE [LARGE SCALE GENOMIC DNA]</scope>
    <source>
        <strain evidence="3">Foshan</strain>
    </source>
</reference>